<keyword evidence="2" id="KW-1185">Reference proteome</keyword>
<dbReference type="Gene3D" id="3.90.1750.10">
    <property type="entry name" value="Hect, E3 ligase catalytic domains"/>
    <property type="match status" value="1"/>
</dbReference>
<accession>A0ABD1E3A9</accession>
<evidence type="ECO:0000313" key="1">
    <source>
        <dbReference type="EMBL" id="KAL1489157.1"/>
    </source>
</evidence>
<organism evidence="1 2">
    <name type="scientific">Hypothenemus hampei</name>
    <name type="common">Coffee berry borer</name>
    <dbReference type="NCBI Taxonomy" id="57062"/>
    <lineage>
        <taxon>Eukaryota</taxon>
        <taxon>Metazoa</taxon>
        <taxon>Ecdysozoa</taxon>
        <taxon>Arthropoda</taxon>
        <taxon>Hexapoda</taxon>
        <taxon>Insecta</taxon>
        <taxon>Pterygota</taxon>
        <taxon>Neoptera</taxon>
        <taxon>Endopterygota</taxon>
        <taxon>Coleoptera</taxon>
        <taxon>Polyphaga</taxon>
        <taxon>Cucujiformia</taxon>
        <taxon>Curculionidae</taxon>
        <taxon>Scolytinae</taxon>
        <taxon>Hypothenemus</taxon>
    </lineage>
</organism>
<protein>
    <submittedName>
        <fullName evidence="1">Uncharacterized protein</fullName>
    </submittedName>
</protein>
<dbReference type="EMBL" id="JBDJPC010000012">
    <property type="protein sequence ID" value="KAL1489157.1"/>
    <property type="molecule type" value="Genomic_DNA"/>
</dbReference>
<proteinExistence type="predicted"/>
<sequence>MAKGLLGESEHLPKYRRDLVAKLKVLRAELTAMQPQSGHCRLEVSRTEVFEESYRLIMKMCPKDMRGGEIL</sequence>
<dbReference type="AlphaFoldDB" id="A0ABD1E3A9"/>
<reference evidence="1 2" key="1">
    <citation type="submission" date="2024-05" db="EMBL/GenBank/DDBJ databases">
        <title>Genetic variation in Jamaican populations of the coffee berry borer (Hypothenemus hampei).</title>
        <authorList>
            <person name="Errbii M."/>
            <person name="Myrie A."/>
        </authorList>
    </citation>
    <scope>NUCLEOTIDE SEQUENCE [LARGE SCALE GENOMIC DNA]</scope>
    <source>
        <strain evidence="1">JA-Hopewell-2020-01-JO</strain>
        <tissue evidence="1">Whole body</tissue>
    </source>
</reference>
<dbReference type="Proteomes" id="UP001566132">
    <property type="component" value="Unassembled WGS sequence"/>
</dbReference>
<comment type="caution">
    <text evidence="1">The sequence shown here is derived from an EMBL/GenBank/DDBJ whole genome shotgun (WGS) entry which is preliminary data.</text>
</comment>
<gene>
    <name evidence="1" type="ORF">ABEB36_014098</name>
</gene>
<name>A0ABD1E3A9_HYPHA</name>
<evidence type="ECO:0000313" key="2">
    <source>
        <dbReference type="Proteomes" id="UP001566132"/>
    </source>
</evidence>